<dbReference type="EMBL" id="GGFL01009493">
    <property type="protein sequence ID" value="MBW73671.1"/>
    <property type="molecule type" value="Transcribed_RNA"/>
</dbReference>
<name>A0A2M4D854_ANODA</name>
<organism evidence="2">
    <name type="scientific">Anopheles darlingi</name>
    <name type="common">Mosquito</name>
    <dbReference type="NCBI Taxonomy" id="43151"/>
    <lineage>
        <taxon>Eukaryota</taxon>
        <taxon>Metazoa</taxon>
        <taxon>Ecdysozoa</taxon>
        <taxon>Arthropoda</taxon>
        <taxon>Hexapoda</taxon>
        <taxon>Insecta</taxon>
        <taxon>Pterygota</taxon>
        <taxon>Neoptera</taxon>
        <taxon>Endopterygota</taxon>
        <taxon>Diptera</taxon>
        <taxon>Nematocera</taxon>
        <taxon>Culicoidea</taxon>
        <taxon>Culicidae</taxon>
        <taxon>Anophelinae</taxon>
        <taxon>Anopheles</taxon>
    </lineage>
</organism>
<protein>
    <submittedName>
        <fullName evidence="2">Uncharacterized protein</fullName>
    </submittedName>
</protein>
<dbReference type="AlphaFoldDB" id="A0A2M4D854"/>
<evidence type="ECO:0000256" key="1">
    <source>
        <dbReference type="SAM" id="Phobius"/>
    </source>
</evidence>
<accession>A0A2M4D854</accession>
<keyword evidence="1" id="KW-0472">Membrane</keyword>
<keyword evidence="1" id="KW-0812">Transmembrane</keyword>
<feature type="transmembrane region" description="Helical" evidence="1">
    <location>
        <begin position="69"/>
        <end position="93"/>
    </location>
</feature>
<sequence length="99" mass="10837">MVCSVTGSACFLLTSRANSCTKFFKNVQQTRNSLRLPSNKSKDFTFSDVGMDGSRLISSVSANCRASGFAVVSFPFALLVSSFFIRFVSFFMASSMVQK</sequence>
<evidence type="ECO:0000313" key="2">
    <source>
        <dbReference type="EMBL" id="MBW73671.1"/>
    </source>
</evidence>
<proteinExistence type="predicted"/>
<keyword evidence="1" id="KW-1133">Transmembrane helix</keyword>
<reference evidence="2" key="1">
    <citation type="submission" date="2018-01" db="EMBL/GenBank/DDBJ databases">
        <title>An insight into the sialome of Amazonian anophelines.</title>
        <authorList>
            <person name="Ribeiro J.M."/>
            <person name="Scarpassa V."/>
            <person name="Calvo E."/>
        </authorList>
    </citation>
    <scope>NUCLEOTIDE SEQUENCE</scope>
</reference>